<dbReference type="RefSeq" id="WP_112377179.1">
    <property type="nucleotide sequence ID" value="NZ_CP030104.1"/>
</dbReference>
<protein>
    <submittedName>
        <fullName evidence="1">Uncharacterized protein</fullName>
    </submittedName>
</protein>
<dbReference type="AlphaFoldDB" id="A0A2Z4LP72"/>
<dbReference type="OrthoDB" id="1494879at2"/>
<evidence type="ECO:0000313" key="1">
    <source>
        <dbReference type="EMBL" id="AWX43616.1"/>
    </source>
</evidence>
<sequence>MNFREKYNIVPYKALNSRQRENYNFHKVSATLADYGFNSLRLNDDWQGADFIAVHISGEDMIKVQLKGRFTINLKYKGKDIYIAFIENEKIKIYYHDDALNMIPENIENSESWIRDGLYTWGKTPKIYDDIISVLN</sequence>
<accession>A0A2Z4LP72</accession>
<keyword evidence="2" id="KW-1185">Reference proteome</keyword>
<dbReference type="EMBL" id="CP030104">
    <property type="protein sequence ID" value="AWX43616.1"/>
    <property type="molecule type" value="Genomic_DNA"/>
</dbReference>
<organism evidence="1 2">
    <name type="scientific">Flagellimonas maritima</name>
    <dbReference type="NCBI Taxonomy" id="1383885"/>
    <lineage>
        <taxon>Bacteria</taxon>
        <taxon>Pseudomonadati</taxon>
        <taxon>Bacteroidota</taxon>
        <taxon>Flavobacteriia</taxon>
        <taxon>Flavobacteriales</taxon>
        <taxon>Flavobacteriaceae</taxon>
        <taxon>Flagellimonas</taxon>
    </lineage>
</organism>
<evidence type="ECO:0000313" key="2">
    <source>
        <dbReference type="Proteomes" id="UP000248536"/>
    </source>
</evidence>
<reference evidence="1 2" key="1">
    <citation type="submission" date="2018-06" db="EMBL/GenBank/DDBJ databases">
        <title>Spongiibacterium sp. HME9304 Genome sequencing and assembly.</title>
        <authorList>
            <person name="Kang H."/>
            <person name="Kim H."/>
            <person name="Joh K."/>
        </authorList>
    </citation>
    <scope>NUCLEOTIDE SEQUENCE [LARGE SCALE GENOMIC DNA]</scope>
    <source>
        <strain evidence="1 2">HME9304</strain>
    </source>
</reference>
<dbReference type="KEGG" id="spon:HME9304_00607"/>
<dbReference type="Proteomes" id="UP000248536">
    <property type="component" value="Chromosome"/>
</dbReference>
<proteinExistence type="predicted"/>
<gene>
    <name evidence="1" type="ORF">HME9304_00607</name>
</gene>
<name>A0A2Z4LP72_9FLAO</name>